<dbReference type="Pfam" id="PF13923">
    <property type="entry name" value="zf-C3HC4_2"/>
    <property type="match status" value="1"/>
</dbReference>
<reference evidence="6 7" key="2">
    <citation type="submission" date="2018-11" db="EMBL/GenBank/DDBJ databases">
        <authorList>
            <consortium name="Pathogen Informatics"/>
        </authorList>
    </citation>
    <scope>NUCLEOTIDE SEQUENCE [LARGE SCALE GENOMIC DNA]</scope>
    <source>
        <strain evidence="6 7">Egypt</strain>
    </source>
</reference>
<dbReference type="InterPro" id="IPR013083">
    <property type="entry name" value="Znf_RING/FYVE/PHD"/>
</dbReference>
<evidence type="ECO:0000256" key="2">
    <source>
        <dbReference type="ARBA" id="ARBA00022771"/>
    </source>
</evidence>
<dbReference type="PANTHER" id="PTHR23327:SF51">
    <property type="entry name" value="TRANSCRIPTIONAL REGULATOR OF YEAST FORM ADHERENCE 3"/>
    <property type="match status" value="1"/>
</dbReference>
<evidence type="ECO:0000313" key="7">
    <source>
        <dbReference type="Proteomes" id="UP000272942"/>
    </source>
</evidence>
<dbReference type="PROSITE" id="PS50089">
    <property type="entry name" value="ZF_RING_2"/>
    <property type="match status" value="1"/>
</dbReference>
<name>A0A183APW8_9TREM</name>
<feature type="domain" description="RING-type" evidence="5">
    <location>
        <begin position="78"/>
        <end position="116"/>
    </location>
</feature>
<dbReference type="EMBL" id="UZAN01046780">
    <property type="protein sequence ID" value="VDP84570.1"/>
    <property type="molecule type" value="Genomic_DNA"/>
</dbReference>
<dbReference type="PROSITE" id="PS00518">
    <property type="entry name" value="ZF_RING_1"/>
    <property type="match status" value="1"/>
</dbReference>
<keyword evidence="7" id="KW-1185">Reference proteome</keyword>
<dbReference type="SUPFAM" id="SSF57850">
    <property type="entry name" value="RING/U-box"/>
    <property type="match status" value="1"/>
</dbReference>
<dbReference type="InterPro" id="IPR001841">
    <property type="entry name" value="Znf_RING"/>
</dbReference>
<sequence length="215" mass="23848">MDMKQNVTEVGMQVASTPTCCIVDAVSSTGHVELCPEAQELLGELKCENQDSVTVNLETISVIENITLDRTVKDNFSCPICQGFLVRARVLGCGHQFCRECLYRWLKLRRMCPMCRQPVVACVTALFVDTFLDDVVDHCGNDELKRQRQLRKQEKASASLDEGPVTRIPTEMTTMMISNYAQTISAYSHGLSHASSGMTTDNWTQANTMDQGAGN</sequence>
<dbReference type="Gene3D" id="3.30.40.10">
    <property type="entry name" value="Zinc/RING finger domain, C3HC4 (zinc finger)"/>
    <property type="match status" value="1"/>
</dbReference>
<gene>
    <name evidence="6" type="ORF">ECPE_LOCUS9003</name>
</gene>
<evidence type="ECO:0000313" key="6">
    <source>
        <dbReference type="EMBL" id="VDP84570.1"/>
    </source>
</evidence>
<protein>
    <submittedName>
        <fullName evidence="8">RING-type domain-containing protein</fullName>
    </submittedName>
</protein>
<keyword evidence="1" id="KW-0479">Metal-binding</keyword>
<organism evidence="8">
    <name type="scientific">Echinostoma caproni</name>
    <dbReference type="NCBI Taxonomy" id="27848"/>
    <lineage>
        <taxon>Eukaryota</taxon>
        <taxon>Metazoa</taxon>
        <taxon>Spiralia</taxon>
        <taxon>Lophotrochozoa</taxon>
        <taxon>Platyhelminthes</taxon>
        <taxon>Trematoda</taxon>
        <taxon>Digenea</taxon>
        <taxon>Plagiorchiida</taxon>
        <taxon>Echinostomata</taxon>
        <taxon>Echinostomatoidea</taxon>
        <taxon>Echinostomatidae</taxon>
        <taxon>Echinostoma</taxon>
    </lineage>
</organism>
<dbReference type="AlphaFoldDB" id="A0A183APW8"/>
<dbReference type="PANTHER" id="PTHR23327">
    <property type="entry name" value="RING FINGER PROTEIN 127"/>
    <property type="match status" value="1"/>
</dbReference>
<evidence type="ECO:0000256" key="4">
    <source>
        <dbReference type="PROSITE-ProRule" id="PRU00175"/>
    </source>
</evidence>
<dbReference type="WBParaSite" id="ECPE_0000903101-mRNA-1">
    <property type="protein sequence ID" value="ECPE_0000903101-mRNA-1"/>
    <property type="gene ID" value="ECPE_0000903101"/>
</dbReference>
<evidence type="ECO:0000256" key="1">
    <source>
        <dbReference type="ARBA" id="ARBA00022723"/>
    </source>
</evidence>
<dbReference type="OrthoDB" id="6259965at2759"/>
<evidence type="ECO:0000313" key="8">
    <source>
        <dbReference type="WBParaSite" id="ECPE_0000903101-mRNA-1"/>
    </source>
</evidence>
<keyword evidence="3" id="KW-0862">Zinc</keyword>
<dbReference type="GO" id="GO:0008270">
    <property type="term" value="F:zinc ion binding"/>
    <property type="evidence" value="ECO:0007669"/>
    <property type="project" value="UniProtKB-KW"/>
</dbReference>
<dbReference type="Proteomes" id="UP000272942">
    <property type="component" value="Unassembled WGS sequence"/>
</dbReference>
<keyword evidence="2 4" id="KW-0863">Zinc-finger</keyword>
<dbReference type="InterPro" id="IPR017907">
    <property type="entry name" value="Znf_RING_CS"/>
</dbReference>
<proteinExistence type="predicted"/>
<evidence type="ECO:0000256" key="3">
    <source>
        <dbReference type="ARBA" id="ARBA00022833"/>
    </source>
</evidence>
<dbReference type="SMART" id="SM00184">
    <property type="entry name" value="RING"/>
    <property type="match status" value="1"/>
</dbReference>
<reference evidence="8" key="1">
    <citation type="submission" date="2016-06" db="UniProtKB">
        <authorList>
            <consortium name="WormBaseParasite"/>
        </authorList>
    </citation>
    <scope>IDENTIFICATION</scope>
</reference>
<accession>A0A183APW8</accession>
<evidence type="ECO:0000259" key="5">
    <source>
        <dbReference type="PROSITE" id="PS50089"/>
    </source>
</evidence>